<keyword evidence="5" id="KW-1185">Reference proteome</keyword>
<dbReference type="InterPro" id="IPR009288">
    <property type="entry name" value="AIG2-like_dom"/>
</dbReference>
<gene>
    <name evidence="4" type="ORF">OSB1V03_LOCUS10089</name>
</gene>
<reference evidence="4" key="1">
    <citation type="submission" date="2020-11" db="EMBL/GenBank/DDBJ databases">
        <authorList>
            <person name="Tran Van P."/>
        </authorList>
    </citation>
    <scope>NUCLEOTIDE SEQUENCE</scope>
</reference>
<feature type="domain" description="Gamma-glutamylcyclotransferase AIG2-like" evidence="3">
    <location>
        <begin position="169"/>
        <end position="281"/>
    </location>
</feature>
<dbReference type="GO" id="GO:0005829">
    <property type="term" value="C:cytosol"/>
    <property type="evidence" value="ECO:0007669"/>
    <property type="project" value="TreeGrafter"/>
</dbReference>
<dbReference type="OrthoDB" id="113620at2759"/>
<evidence type="ECO:0000259" key="3">
    <source>
        <dbReference type="Pfam" id="PF06094"/>
    </source>
</evidence>
<organism evidence="4">
    <name type="scientific">Medioppia subpectinata</name>
    <dbReference type="NCBI Taxonomy" id="1979941"/>
    <lineage>
        <taxon>Eukaryota</taxon>
        <taxon>Metazoa</taxon>
        <taxon>Ecdysozoa</taxon>
        <taxon>Arthropoda</taxon>
        <taxon>Chelicerata</taxon>
        <taxon>Arachnida</taxon>
        <taxon>Acari</taxon>
        <taxon>Acariformes</taxon>
        <taxon>Sarcoptiformes</taxon>
        <taxon>Oribatida</taxon>
        <taxon>Brachypylina</taxon>
        <taxon>Oppioidea</taxon>
        <taxon>Oppiidae</taxon>
        <taxon>Medioppia</taxon>
    </lineage>
</organism>
<feature type="active site" description="Proton acceptor" evidence="2">
    <location>
        <position position="247"/>
    </location>
</feature>
<dbReference type="Proteomes" id="UP000759131">
    <property type="component" value="Unassembled WGS sequence"/>
</dbReference>
<proteinExistence type="inferred from homology"/>
<dbReference type="GO" id="GO:0061929">
    <property type="term" value="F:gamma-glutamylaminecyclotransferase activity"/>
    <property type="evidence" value="ECO:0007669"/>
    <property type="project" value="InterPro"/>
</dbReference>
<name>A0A7R9KWZ4_9ACAR</name>
<dbReference type="InterPro" id="IPR036568">
    <property type="entry name" value="GGCT-like_sf"/>
</dbReference>
<dbReference type="InterPro" id="IPR039126">
    <property type="entry name" value="GGACT"/>
</dbReference>
<evidence type="ECO:0000313" key="4">
    <source>
        <dbReference type="EMBL" id="CAD7629674.1"/>
    </source>
</evidence>
<dbReference type="EMBL" id="CAJPIZ010007175">
    <property type="protein sequence ID" value="CAG2110104.1"/>
    <property type="molecule type" value="Genomic_DNA"/>
</dbReference>
<dbReference type="Gene3D" id="3.10.490.10">
    <property type="entry name" value="Gamma-glutamyl cyclotransferase-like"/>
    <property type="match status" value="3"/>
</dbReference>
<accession>A0A7R9KWZ4</accession>
<evidence type="ECO:0000256" key="1">
    <source>
        <dbReference type="ARBA" id="ARBA00008861"/>
    </source>
</evidence>
<evidence type="ECO:0000256" key="2">
    <source>
        <dbReference type="PIRSR" id="PIRSR639126-1"/>
    </source>
</evidence>
<dbReference type="AlphaFoldDB" id="A0A7R9KWZ4"/>
<dbReference type="PANTHER" id="PTHR12510">
    <property type="entry name" value="TROPONIN C-AKIN-1 PROTEIN"/>
    <property type="match status" value="1"/>
</dbReference>
<feature type="domain" description="Gamma-glutamylcyclotransferase AIG2-like" evidence="3">
    <location>
        <begin position="21"/>
        <end position="126"/>
    </location>
</feature>
<dbReference type="SUPFAM" id="SSF110857">
    <property type="entry name" value="Gamma-glutamyl cyclotransferase-like"/>
    <property type="match status" value="2"/>
</dbReference>
<evidence type="ECO:0000313" key="5">
    <source>
        <dbReference type="Proteomes" id="UP000759131"/>
    </source>
</evidence>
<dbReference type="CDD" id="cd06661">
    <property type="entry name" value="GGCT_like"/>
    <property type="match status" value="2"/>
</dbReference>
<dbReference type="EMBL" id="OC861750">
    <property type="protein sequence ID" value="CAD7629674.1"/>
    <property type="molecule type" value="Genomic_DNA"/>
</dbReference>
<comment type="similarity">
    <text evidence="1">Belongs to the gamma-glutamylcyclotransferase family.</text>
</comment>
<protein>
    <recommendedName>
        <fullName evidence="3">Gamma-glutamylcyclotransferase AIG2-like domain-containing protein</fullName>
    </recommendedName>
</protein>
<dbReference type="PANTHER" id="PTHR12510:SF4">
    <property type="entry name" value="GAMMA-GLUTAMYLAMINECYCLOTRANSFERASE"/>
    <property type="match status" value="1"/>
</dbReference>
<sequence>MVYKTDQLPGLLHKVLAKFYGQPNHHFMANDIANGRCDYLCGGHTVDKWPLIIASKYNIPCLLYKQGYGKQVFGELYSLDTSLLEFLDYAESKVILYKRMETQIVRSDNGTICKAWVYFIMDFKPELLDHDTFDSYDTYGNHGLPFDEAHDPERDKYDPNTDIVKRFLVFVYGTLKPGQPNHYILKDPAYGVAEWVCTAETKDKWPLVIASKYNVPYLLHKKHCGKRIIGEIYSVDQQMRDKMDDFEGHPKFYRRLEVQVLTADGTSIKAWAYFLNEFKPQLLELETYDVYNTYGDHGLRYVEGCERQPNHYILKDPDNGVADYMCTAETADKWPLVIASKYNVPYLLYKKHCGRPQLLELETHDVYNTYGDHGLRYVEGCKRNDPEAEINALIAEIKLSKLVYRLRDNNVIRNL</sequence>
<dbReference type="InterPro" id="IPR013024">
    <property type="entry name" value="GGCT-like"/>
</dbReference>
<dbReference type="Pfam" id="PF06094">
    <property type="entry name" value="GGACT"/>
    <property type="match status" value="2"/>
</dbReference>